<dbReference type="RefSeq" id="WP_368376616.1">
    <property type="nucleotide sequence ID" value="NZ_JBFRYB010000001.1"/>
</dbReference>
<organism evidence="2 3">
    <name type="scientific">Zhongshania arctica</name>
    <dbReference type="NCBI Taxonomy" id="3238302"/>
    <lineage>
        <taxon>Bacteria</taxon>
        <taxon>Pseudomonadati</taxon>
        <taxon>Pseudomonadota</taxon>
        <taxon>Gammaproteobacteria</taxon>
        <taxon>Cellvibrionales</taxon>
        <taxon>Spongiibacteraceae</taxon>
        <taxon>Zhongshania</taxon>
    </lineage>
</organism>
<dbReference type="Gene3D" id="1.10.287.470">
    <property type="entry name" value="Helix hairpin bin"/>
    <property type="match status" value="1"/>
</dbReference>
<sequence>MSKLTEANRKKFKTLEAQRLPSAARLSAILTAAGIIVIALILWFTPWIQTAAGLGKVSALKPEDRIQTISALVTGQIGNWHVQEGQPVKKGDPIVTIVDTDPNLIERLSAEKAAVVFEYQANIVATETARIDFERQKKLFKQGLVSRRDLELADIKHEESKAKQAKTMAKVNQVDVRLSRLSSQTKLAPGDGTISRLRSGGTATYIKAGEELATFIPRNIKRAVAMEISGLDAPLVKPGQKVRLEFEGWPVLQFSGWPSAAVGTFGGLVKFIEPVASLKGTFTVWLIQDPDDKSWPSDGFVSLGSKAKGWILLSEVSLGYEVWRQLNNFPPEFAGVENGQNGK</sequence>
<dbReference type="PANTHER" id="PTHR30386:SF27">
    <property type="entry name" value="MEMBRANE FUSION PROTEIN (MFP) FAMILY PROTEIN"/>
    <property type="match status" value="1"/>
</dbReference>
<evidence type="ECO:0000313" key="3">
    <source>
        <dbReference type="Proteomes" id="UP001557484"/>
    </source>
</evidence>
<comment type="caution">
    <text evidence="2">The sequence shown here is derived from an EMBL/GenBank/DDBJ whole genome shotgun (WGS) entry which is preliminary data.</text>
</comment>
<dbReference type="EMBL" id="JBFRYB010000001">
    <property type="protein sequence ID" value="MEX1666541.1"/>
    <property type="molecule type" value="Genomic_DNA"/>
</dbReference>
<protein>
    <submittedName>
        <fullName evidence="2">HlyD family secretion protein</fullName>
    </submittedName>
</protein>
<reference evidence="2 3" key="1">
    <citation type="journal article" date="2011" name="Int. J. Syst. Evol. Microbiol.">
        <title>Zhongshania antarctica gen. nov., sp. nov. and Zhongshania guokunii sp. nov., gammaproteobacteria respectively isolated from coastal attached (fast) ice and surface seawater of the Antarctic.</title>
        <authorList>
            <person name="Li H.J."/>
            <person name="Zhang X.Y."/>
            <person name="Chen C.X."/>
            <person name="Zhang Y.J."/>
            <person name="Gao Z.M."/>
            <person name="Yu Y."/>
            <person name="Chen X.L."/>
            <person name="Chen B."/>
            <person name="Zhang Y.Z."/>
        </authorList>
    </citation>
    <scope>NUCLEOTIDE SEQUENCE [LARGE SCALE GENOMIC DNA]</scope>
    <source>
        <strain evidence="2 3">R06B22</strain>
    </source>
</reference>
<keyword evidence="3" id="KW-1185">Reference proteome</keyword>
<evidence type="ECO:0000313" key="2">
    <source>
        <dbReference type="EMBL" id="MEX1666541.1"/>
    </source>
</evidence>
<keyword evidence="1" id="KW-1133">Transmembrane helix</keyword>
<dbReference type="Gene3D" id="2.40.50.100">
    <property type="match status" value="1"/>
</dbReference>
<proteinExistence type="predicted"/>
<keyword evidence="1" id="KW-0472">Membrane</keyword>
<dbReference type="InterPro" id="IPR050739">
    <property type="entry name" value="MFP"/>
</dbReference>
<dbReference type="SUPFAM" id="SSF111369">
    <property type="entry name" value="HlyD-like secretion proteins"/>
    <property type="match status" value="1"/>
</dbReference>
<dbReference type="PANTHER" id="PTHR30386">
    <property type="entry name" value="MEMBRANE FUSION SUBUNIT OF EMRAB-TOLC MULTIDRUG EFFLUX PUMP"/>
    <property type="match status" value="1"/>
</dbReference>
<dbReference type="Proteomes" id="UP001557484">
    <property type="component" value="Unassembled WGS sequence"/>
</dbReference>
<feature type="transmembrane region" description="Helical" evidence="1">
    <location>
        <begin position="20"/>
        <end position="44"/>
    </location>
</feature>
<keyword evidence="1" id="KW-0812">Transmembrane</keyword>
<name>A0ABV3TY35_9GAMM</name>
<evidence type="ECO:0000256" key="1">
    <source>
        <dbReference type="SAM" id="Phobius"/>
    </source>
</evidence>
<gene>
    <name evidence="2" type="ORF">AB4875_13690</name>
</gene>
<accession>A0ABV3TY35</accession>